<dbReference type="AlphaFoldDB" id="A0A9N9D792"/>
<dbReference type="EMBL" id="CAJVPV010008033">
    <property type="protein sequence ID" value="CAG8625768.1"/>
    <property type="molecule type" value="Genomic_DNA"/>
</dbReference>
<sequence length="156" mass="17829">MTIANIDSISQQQSPPLYSERDDNINNNSFVVIPPVAVIHISDSHEHSPANSIITSEYPPSYSAVFKDSPPNYSATNSTIDPSLIIEPFQQQRWSKIKRIYVCGFLFWPFWIVGSFYIFSSNLDDRSWARKCLFNSIIFSSMFSYVIVTVVKMNSE</sequence>
<feature type="transmembrane region" description="Helical" evidence="2">
    <location>
        <begin position="100"/>
        <end position="120"/>
    </location>
</feature>
<organism evidence="3 4">
    <name type="scientific">Acaulospora morrowiae</name>
    <dbReference type="NCBI Taxonomy" id="94023"/>
    <lineage>
        <taxon>Eukaryota</taxon>
        <taxon>Fungi</taxon>
        <taxon>Fungi incertae sedis</taxon>
        <taxon>Mucoromycota</taxon>
        <taxon>Glomeromycotina</taxon>
        <taxon>Glomeromycetes</taxon>
        <taxon>Diversisporales</taxon>
        <taxon>Acaulosporaceae</taxon>
        <taxon>Acaulospora</taxon>
    </lineage>
</organism>
<feature type="compositionally biased region" description="Polar residues" evidence="1">
    <location>
        <begin position="1"/>
        <end position="16"/>
    </location>
</feature>
<proteinExistence type="predicted"/>
<gene>
    <name evidence="3" type="ORF">AMORRO_LOCUS8864</name>
</gene>
<feature type="transmembrane region" description="Helical" evidence="2">
    <location>
        <begin position="132"/>
        <end position="151"/>
    </location>
</feature>
<name>A0A9N9D792_9GLOM</name>
<keyword evidence="2" id="KW-0812">Transmembrane</keyword>
<keyword evidence="2" id="KW-1133">Transmembrane helix</keyword>
<feature type="region of interest" description="Disordered" evidence="1">
    <location>
        <begin position="1"/>
        <end position="20"/>
    </location>
</feature>
<evidence type="ECO:0000256" key="2">
    <source>
        <dbReference type="SAM" id="Phobius"/>
    </source>
</evidence>
<keyword evidence="4" id="KW-1185">Reference proteome</keyword>
<protein>
    <submittedName>
        <fullName evidence="3">16661_t:CDS:1</fullName>
    </submittedName>
</protein>
<evidence type="ECO:0000313" key="4">
    <source>
        <dbReference type="Proteomes" id="UP000789342"/>
    </source>
</evidence>
<dbReference type="Proteomes" id="UP000789342">
    <property type="component" value="Unassembled WGS sequence"/>
</dbReference>
<accession>A0A9N9D792</accession>
<dbReference type="OrthoDB" id="2754015at2759"/>
<evidence type="ECO:0000313" key="3">
    <source>
        <dbReference type="EMBL" id="CAG8625768.1"/>
    </source>
</evidence>
<reference evidence="3" key="1">
    <citation type="submission" date="2021-06" db="EMBL/GenBank/DDBJ databases">
        <authorList>
            <person name="Kallberg Y."/>
            <person name="Tangrot J."/>
            <person name="Rosling A."/>
        </authorList>
    </citation>
    <scope>NUCLEOTIDE SEQUENCE</scope>
    <source>
        <strain evidence="3">CL551</strain>
    </source>
</reference>
<keyword evidence="2" id="KW-0472">Membrane</keyword>
<evidence type="ECO:0000256" key="1">
    <source>
        <dbReference type="SAM" id="MobiDB-lite"/>
    </source>
</evidence>
<comment type="caution">
    <text evidence="3">The sequence shown here is derived from an EMBL/GenBank/DDBJ whole genome shotgun (WGS) entry which is preliminary data.</text>
</comment>